<protein>
    <recommendedName>
        <fullName evidence="3">Potassium channel domain-containing protein</fullName>
    </recommendedName>
</protein>
<evidence type="ECO:0000256" key="1">
    <source>
        <dbReference type="SAM" id="Phobius"/>
    </source>
</evidence>
<dbReference type="Gene3D" id="2.160.20.80">
    <property type="entry name" value="E3 ubiquitin-protein ligase SopA"/>
    <property type="match status" value="1"/>
</dbReference>
<feature type="non-terminal residue" evidence="2">
    <location>
        <position position="1"/>
    </location>
</feature>
<reference evidence="2" key="1">
    <citation type="journal article" date="2014" name="Front. Microbiol.">
        <title>High frequency of phylogenetically diverse reductive dehalogenase-homologous genes in deep subseafloor sedimentary metagenomes.</title>
        <authorList>
            <person name="Kawai M."/>
            <person name="Futagami T."/>
            <person name="Toyoda A."/>
            <person name="Takaki Y."/>
            <person name="Nishi S."/>
            <person name="Hori S."/>
            <person name="Arai W."/>
            <person name="Tsubouchi T."/>
            <person name="Morono Y."/>
            <person name="Uchiyama I."/>
            <person name="Ito T."/>
            <person name="Fujiyama A."/>
            <person name="Inagaki F."/>
            <person name="Takami H."/>
        </authorList>
    </citation>
    <scope>NUCLEOTIDE SEQUENCE</scope>
    <source>
        <strain evidence="2">Expedition CK06-06</strain>
    </source>
</reference>
<keyword evidence="1" id="KW-0472">Membrane</keyword>
<keyword evidence="1" id="KW-0812">Transmembrane</keyword>
<feature type="transmembrane region" description="Helical" evidence="1">
    <location>
        <begin position="153"/>
        <end position="179"/>
    </location>
</feature>
<comment type="caution">
    <text evidence="2">The sequence shown here is derived from an EMBL/GenBank/DDBJ whole genome shotgun (WGS) entry which is preliminary data.</text>
</comment>
<dbReference type="EMBL" id="BARS01032631">
    <property type="protein sequence ID" value="GAG16728.1"/>
    <property type="molecule type" value="Genomic_DNA"/>
</dbReference>
<evidence type="ECO:0000313" key="2">
    <source>
        <dbReference type="EMBL" id="GAG16728.1"/>
    </source>
</evidence>
<sequence length="247" mass="27609">EANLQGATLWWAKLQGARLYDAKLQGAHLQYAELQGVDFVGSKMGRCYLSGAWLDRTRLRREQLGGAVGEELAHDYAGAKVAYLGLKQNFDTLGDYAGASWAYRKERRMEKREALQEARDARARRDWKRALSSYVKVFVDQIVELVCDYGEGFWRVLGCLAVLWLGFALFYGITGHVLADRGPVYSTTRNVIDLLSCSLATMVTLEASGLRPFASLLMRILMPLEAALGIFFLGLLGFVAGNRIRRS</sequence>
<name>X0VWA8_9ZZZZ</name>
<dbReference type="SUPFAM" id="SSF141571">
    <property type="entry name" value="Pentapeptide repeat-like"/>
    <property type="match status" value="1"/>
</dbReference>
<feature type="transmembrane region" description="Helical" evidence="1">
    <location>
        <begin position="216"/>
        <end position="240"/>
    </location>
</feature>
<dbReference type="InterPro" id="IPR001646">
    <property type="entry name" value="5peptide_repeat"/>
</dbReference>
<accession>X0VWA8</accession>
<proteinExistence type="predicted"/>
<keyword evidence="1" id="KW-1133">Transmembrane helix</keyword>
<evidence type="ECO:0008006" key="3">
    <source>
        <dbReference type="Google" id="ProtNLM"/>
    </source>
</evidence>
<dbReference type="AlphaFoldDB" id="X0VWA8"/>
<dbReference type="Pfam" id="PF00805">
    <property type="entry name" value="Pentapeptide"/>
    <property type="match status" value="1"/>
</dbReference>
<gene>
    <name evidence="2" type="ORF">S01H1_50634</name>
</gene>
<organism evidence="2">
    <name type="scientific">marine sediment metagenome</name>
    <dbReference type="NCBI Taxonomy" id="412755"/>
    <lineage>
        <taxon>unclassified sequences</taxon>
        <taxon>metagenomes</taxon>
        <taxon>ecological metagenomes</taxon>
    </lineage>
</organism>